<evidence type="ECO:0000313" key="2">
    <source>
        <dbReference type="Proteomes" id="UP000269115"/>
    </source>
</evidence>
<dbReference type="AlphaFoldDB" id="A0A9X8EIT7"/>
<sequence>MITRMSINEAIGNFFTSEVTLTGRGDPERAYLVCVSGTGEYCGEGKTYDNGCFTITFKPPGPNPHHGYQFTVRHLEDDGTVGNNLNWSTAVNNPLEG</sequence>
<protein>
    <submittedName>
        <fullName evidence="1">Uncharacterized protein</fullName>
    </submittedName>
</protein>
<proteinExistence type="predicted"/>
<dbReference type="EMBL" id="RJUR01000015">
    <property type="protein sequence ID" value="ROQ48096.1"/>
    <property type="molecule type" value="Genomic_DNA"/>
</dbReference>
<evidence type="ECO:0000313" key="1">
    <source>
        <dbReference type="EMBL" id="ROQ48096.1"/>
    </source>
</evidence>
<accession>A0A9X8EIT7</accession>
<dbReference type="Proteomes" id="UP000269115">
    <property type="component" value="Unassembled WGS sequence"/>
</dbReference>
<reference evidence="1 2" key="1">
    <citation type="submission" date="2018-11" db="EMBL/GenBank/DDBJ databases">
        <title>Genomic analyses of the natural microbiome of Caenorhabditis elegans.</title>
        <authorList>
            <person name="Samuel B."/>
        </authorList>
    </citation>
    <scope>NUCLEOTIDE SEQUENCE [LARGE SCALE GENOMIC DNA]</scope>
    <source>
        <strain evidence="1 2">BIGb0473</strain>
    </source>
</reference>
<organism evidence="1 2">
    <name type="scientific">Pseudomonas putida</name>
    <name type="common">Arthrobacter siderocapsulatus</name>
    <dbReference type="NCBI Taxonomy" id="303"/>
    <lineage>
        <taxon>Bacteria</taxon>
        <taxon>Pseudomonadati</taxon>
        <taxon>Pseudomonadota</taxon>
        <taxon>Gammaproteobacteria</taxon>
        <taxon>Pseudomonadales</taxon>
        <taxon>Pseudomonadaceae</taxon>
        <taxon>Pseudomonas</taxon>
    </lineage>
</organism>
<name>A0A9X8EIT7_PSEPU</name>
<gene>
    <name evidence="1" type="ORF">EDF85_3827</name>
</gene>
<comment type="caution">
    <text evidence="1">The sequence shown here is derived from an EMBL/GenBank/DDBJ whole genome shotgun (WGS) entry which is preliminary data.</text>
</comment>